<keyword evidence="3" id="KW-0347">Helicase</keyword>
<accession>A0ABZ3F419</accession>
<keyword evidence="3" id="KW-0378">Hydrolase</keyword>
<evidence type="ECO:0000259" key="2">
    <source>
        <dbReference type="PROSITE" id="PS51192"/>
    </source>
</evidence>
<dbReference type="PANTHER" id="PTHR30195">
    <property type="entry name" value="TYPE I SITE-SPECIFIC DEOXYRIBONUCLEASE PROTEIN SUBUNIT M AND R"/>
    <property type="match status" value="1"/>
</dbReference>
<dbReference type="PANTHER" id="PTHR30195:SF15">
    <property type="entry name" value="TYPE I RESTRICTION ENZYME HINDI ENDONUCLEASE SUBUNIT"/>
    <property type="match status" value="1"/>
</dbReference>
<dbReference type="EMBL" id="CP145316">
    <property type="protein sequence ID" value="XAM17917.1"/>
    <property type="molecule type" value="Genomic_DNA"/>
</dbReference>
<dbReference type="SUPFAM" id="SSF52540">
    <property type="entry name" value="P-loop containing nucleoside triphosphate hydrolases"/>
    <property type="match status" value="1"/>
</dbReference>
<dbReference type="InterPro" id="IPR014001">
    <property type="entry name" value="Helicase_ATP-bd"/>
</dbReference>
<dbReference type="RefSeq" id="WP_343353448.1">
    <property type="nucleotide sequence ID" value="NZ_CP145316.1"/>
</dbReference>
<evidence type="ECO:0000313" key="4">
    <source>
        <dbReference type="Proteomes" id="UP001434737"/>
    </source>
</evidence>
<feature type="domain" description="Helicase ATP-binding" evidence="2">
    <location>
        <begin position="256"/>
        <end position="430"/>
    </location>
</feature>
<keyword evidence="1" id="KW-0680">Restriction system</keyword>
<sequence length="487" mass="56848">MTYSNNFNENTRVKIPSLLTLVRLGFEYISLNDKNTKSAFHKQTNIFLTSFHSALKRLNPTIKQEHYSKILITFVEVKIPNNIQGIQAELERAKRRFSDESFKRYFNLTQMIVYSNNTEYNETELTPINGAFYSTSYNLKLNHFREELSHTLPTQDIAPLETNAIKQILKDTNTQAILNTPEFHTNTALDTPTNRLLISLFSHQRLMFFLRYGIAFVRDSHSIQKHIMRYPQFFATLTIQSKLHDWLKPHHETNTKDLNISHKRGIIWHTQGSGKTALSFYALRAIKDFYQAHSITTKFYFIVDRLDLLQQSYNEFKKRGLSVKAIESKQDFIQELQSLKCNNTEGRDEMIVVNIQKFSEDALSVPNVYHLKVQRIFFIDEAHRSYQPAAKFFTHLFNVDKEAIFLALTGTPLLQSAKREKSTHIFGDYIHKYYYDSSIKDGYTLRLIKEDIQSSYKASLNAAFETLKIEQGSLRIKISQPRFVNIS</sequence>
<dbReference type="InterPro" id="IPR051268">
    <property type="entry name" value="Type-I_R_enzyme_R_subunit"/>
</dbReference>
<dbReference type="SMART" id="SM00487">
    <property type="entry name" value="DEXDc"/>
    <property type="match status" value="1"/>
</dbReference>
<dbReference type="InterPro" id="IPR027417">
    <property type="entry name" value="P-loop_NTPase"/>
</dbReference>
<dbReference type="Proteomes" id="UP001434737">
    <property type="component" value="Chromosome"/>
</dbReference>
<dbReference type="GO" id="GO:0004386">
    <property type="term" value="F:helicase activity"/>
    <property type="evidence" value="ECO:0007669"/>
    <property type="project" value="UniProtKB-KW"/>
</dbReference>
<organism evidence="3 4">
    <name type="scientific">Helicobacter mastomyrinus</name>
    <dbReference type="NCBI Taxonomy" id="287948"/>
    <lineage>
        <taxon>Bacteria</taxon>
        <taxon>Pseudomonadati</taxon>
        <taxon>Campylobacterota</taxon>
        <taxon>Epsilonproteobacteria</taxon>
        <taxon>Campylobacterales</taxon>
        <taxon>Helicobacteraceae</taxon>
        <taxon>Helicobacter</taxon>
    </lineage>
</organism>
<keyword evidence="3" id="KW-0547">Nucleotide-binding</keyword>
<reference evidence="3 4" key="1">
    <citation type="submission" date="2024-02" db="EMBL/GenBank/DDBJ databases">
        <title>Genome and pathogenicity analysis of Helicobacter mastomyrinus isolated from mice.</title>
        <authorList>
            <person name="Zhu L."/>
        </authorList>
    </citation>
    <scope>NUCLEOTIDE SEQUENCE [LARGE SCALE GENOMIC DNA]</scope>
    <source>
        <strain evidence="3 4">Hm-17</strain>
    </source>
</reference>
<dbReference type="PROSITE" id="PS51192">
    <property type="entry name" value="HELICASE_ATP_BIND_1"/>
    <property type="match status" value="1"/>
</dbReference>
<protein>
    <submittedName>
        <fullName evidence="3">DEAD/DEAH box helicase family protein</fullName>
    </submittedName>
</protein>
<dbReference type="Pfam" id="PF18766">
    <property type="entry name" value="SWI2_SNF2"/>
    <property type="match status" value="1"/>
</dbReference>
<keyword evidence="4" id="KW-1185">Reference proteome</keyword>
<evidence type="ECO:0000256" key="1">
    <source>
        <dbReference type="ARBA" id="ARBA00022747"/>
    </source>
</evidence>
<dbReference type="InterPro" id="IPR040980">
    <property type="entry name" value="SWI2_SNF2"/>
</dbReference>
<evidence type="ECO:0000313" key="3">
    <source>
        <dbReference type="EMBL" id="XAM17917.1"/>
    </source>
</evidence>
<keyword evidence="3" id="KW-0067">ATP-binding</keyword>
<proteinExistence type="predicted"/>
<dbReference type="Gene3D" id="3.40.50.300">
    <property type="entry name" value="P-loop containing nucleotide triphosphate hydrolases"/>
    <property type="match status" value="1"/>
</dbReference>
<gene>
    <name evidence="3" type="ORF">V3I05_09550</name>
</gene>
<name>A0ABZ3F419_9HELI</name>